<dbReference type="RefSeq" id="WP_390211118.1">
    <property type="nucleotide sequence ID" value="NZ_CP126154.1"/>
</dbReference>
<dbReference type="EMBL" id="JBHTAH010000016">
    <property type="protein sequence ID" value="MFC7071013.1"/>
    <property type="molecule type" value="Genomic_DNA"/>
</dbReference>
<dbReference type="Proteomes" id="UP001596461">
    <property type="component" value="Unassembled WGS sequence"/>
</dbReference>
<evidence type="ECO:0000313" key="2">
    <source>
        <dbReference type="EMBL" id="MFC7071013.1"/>
    </source>
</evidence>
<dbReference type="SUPFAM" id="SSF55008">
    <property type="entry name" value="HMA, heavy metal-associated domain"/>
    <property type="match status" value="1"/>
</dbReference>
<gene>
    <name evidence="2" type="ORF">ACFQL9_15310</name>
</gene>
<name>A0ABD5WGU9_9EURY</name>
<feature type="domain" description="HMA" evidence="1">
    <location>
        <begin position="10"/>
        <end position="73"/>
    </location>
</feature>
<dbReference type="PROSITE" id="PS50846">
    <property type="entry name" value="HMA_2"/>
    <property type="match status" value="1"/>
</dbReference>
<accession>A0ABD5WGU9</accession>
<comment type="caution">
    <text evidence="2">The sequence shown here is derived from an EMBL/GenBank/DDBJ whole genome shotgun (WGS) entry which is preliminary data.</text>
</comment>
<sequence length="75" mass="7690">MGTDLRLERMTTTMRITGMTCGGCEDSVEAALEGVDGVADASADHESGEAVVDGDADPLDLIAAVPEAYEVESTA</sequence>
<dbReference type="CDD" id="cd00371">
    <property type="entry name" value="HMA"/>
    <property type="match status" value="1"/>
</dbReference>
<proteinExistence type="predicted"/>
<organism evidence="2 3">
    <name type="scientific">Halobaculum lipolyticum</name>
    <dbReference type="NCBI Taxonomy" id="3032001"/>
    <lineage>
        <taxon>Archaea</taxon>
        <taxon>Methanobacteriati</taxon>
        <taxon>Methanobacteriota</taxon>
        <taxon>Stenosarchaea group</taxon>
        <taxon>Halobacteria</taxon>
        <taxon>Halobacteriales</taxon>
        <taxon>Haloferacaceae</taxon>
        <taxon>Halobaculum</taxon>
    </lineage>
</organism>
<dbReference type="InterPro" id="IPR036163">
    <property type="entry name" value="HMA_dom_sf"/>
</dbReference>
<dbReference type="Gene3D" id="3.30.70.100">
    <property type="match status" value="1"/>
</dbReference>
<protein>
    <submittedName>
        <fullName evidence="2">Heavy-metal-associated domain-containing protein</fullName>
    </submittedName>
</protein>
<reference evidence="2 3" key="1">
    <citation type="journal article" date="2019" name="Int. J. Syst. Evol. Microbiol.">
        <title>The Global Catalogue of Microorganisms (GCM) 10K type strain sequencing project: providing services to taxonomists for standard genome sequencing and annotation.</title>
        <authorList>
            <consortium name="The Broad Institute Genomics Platform"/>
            <consortium name="The Broad Institute Genome Sequencing Center for Infectious Disease"/>
            <person name="Wu L."/>
            <person name="Ma J."/>
        </authorList>
    </citation>
    <scope>NUCLEOTIDE SEQUENCE [LARGE SCALE GENOMIC DNA]</scope>
    <source>
        <strain evidence="2 3">DT31</strain>
    </source>
</reference>
<dbReference type="GeneID" id="81125570"/>
<dbReference type="InterPro" id="IPR006121">
    <property type="entry name" value="HMA_dom"/>
</dbReference>
<evidence type="ECO:0000259" key="1">
    <source>
        <dbReference type="PROSITE" id="PS50846"/>
    </source>
</evidence>
<dbReference type="Pfam" id="PF00403">
    <property type="entry name" value="HMA"/>
    <property type="match status" value="1"/>
</dbReference>
<evidence type="ECO:0000313" key="3">
    <source>
        <dbReference type="Proteomes" id="UP001596461"/>
    </source>
</evidence>
<dbReference type="AlphaFoldDB" id="A0ABD5WGU9"/>
<keyword evidence="3" id="KW-1185">Reference proteome</keyword>